<accession>A0A0D2MUY1</accession>
<feature type="region of interest" description="Disordered" evidence="3">
    <location>
        <begin position="58"/>
        <end position="87"/>
    </location>
</feature>
<evidence type="ECO:0000313" key="5">
    <source>
        <dbReference type="EMBL" id="KIY98145.1"/>
    </source>
</evidence>
<dbReference type="Proteomes" id="UP000054498">
    <property type="component" value="Unassembled WGS sequence"/>
</dbReference>
<dbReference type="PROSITE" id="PS50102">
    <property type="entry name" value="RRM"/>
    <property type="match status" value="1"/>
</dbReference>
<dbReference type="InterPro" id="IPR050886">
    <property type="entry name" value="RNA-binding_reg"/>
</dbReference>
<keyword evidence="1 2" id="KW-0694">RNA-binding</keyword>
<dbReference type="GeneID" id="25742693"/>
<dbReference type="GO" id="GO:0003723">
    <property type="term" value="F:RNA binding"/>
    <property type="evidence" value="ECO:0007669"/>
    <property type="project" value="UniProtKB-UniRule"/>
</dbReference>
<protein>
    <recommendedName>
        <fullName evidence="4">RRM domain-containing protein</fullName>
    </recommendedName>
</protein>
<feature type="compositionally biased region" description="Low complexity" evidence="3">
    <location>
        <begin position="66"/>
        <end position="78"/>
    </location>
</feature>
<feature type="domain" description="RRM" evidence="4">
    <location>
        <begin position="168"/>
        <end position="256"/>
    </location>
</feature>
<dbReference type="KEGG" id="mng:MNEG_9818"/>
<name>A0A0D2MUY1_9CHLO</name>
<dbReference type="EMBL" id="KK102293">
    <property type="protein sequence ID" value="KIY98145.1"/>
    <property type="molecule type" value="Genomic_DNA"/>
</dbReference>
<dbReference type="Gene3D" id="3.30.70.330">
    <property type="match status" value="1"/>
</dbReference>
<dbReference type="InterPro" id="IPR000504">
    <property type="entry name" value="RRM_dom"/>
</dbReference>
<evidence type="ECO:0000256" key="3">
    <source>
        <dbReference type="SAM" id="MobiDB-lite"/>
    </source>
</evidence>
<proteinExistence type="predicted"/>
<dbReference type="PANTHER" id="PTHR48024:SF56">
    <property type="entry name" value="HETEROGENEOUS NUCLEAR RIBONUCLEOPROTEIN A0"/>
    <property type="match status" value="1"/>
</dbReference>
<dbReference type="Pfam" id="PF00076">
    <property type="entry name" value="RRM_1"/>
    <property type="match status" value="1"/>
</dbReference>
<dbReference type="RefSeq" id="XP_013897165.1">
    <property type="nucleotide sequence ID" value="XM_014041711.1"/>
</dbReference>
<dbReference type="PANTHER" id="PTHR48024">
    <property type="entry name" value="GEO13361P1-RELATED"/>
    <property type="match status" value="1"/>
</dbReference>
<feature type="region of interest" description="Disordered" evidence="3">
    <location>
        <begin position="111"/>
        <end position="165"/>
    </location>
</feature>
<evidence type="ECO:0000256" key="1">
    <source>
        <dbReference type="ARBA" id="ARBA00022884"/>
    </source>
</evidence>
<dbReference type="SUPFAM" id="SSF54928">
    <property type="entry name" value="RNA-binding domain, RBD"/>
    <property type="match status" value="1"/>
</dbReference>
<evidence type="ECO:0000313" key="6">
    <source>
        <dbReference type="Proteomes" id="UP000054498"/>
    </source>
</evidence>
<evidence type="ECO:0000256" key="2">
    <source>
        <dbReference type="PROSITE-ProRule" id="PRU00176"/>
    </source>
</evidence>
<evidence type="ECO:0000259" key="4">
    <source>
        <dbReference type="PROSITE" id="PS50102"/>
    </source>
</evidence>
<dbReference type="AlphaFoldDB" id="A0A0D2MUY1"/>
<dbReference type="CDD" id="cd00590">
    <property type="entry name" value="RRM_SF"/>
    <property type="match status" value="1"/>
</dbReference>
<keyword evidence="6" id="KW-1185">Reference proteome</keyword>
<sequence length="374" mass="39578">MQGRAIQQALAKQQAVYEHALAALHQQQLQQGALGSYSRQQLLAAQVHAQQEQGQQASAWHALATQQQQQQQRQQQQQPSYGELPRMLSPDILSSSSLLGAIGLGGGISSGGGLSTGSGGNRRTSRQGDAAAGARDAPRRAVDRGAPATSAAPRTPPRHVRGEPPDYRRLFIGNLAWWVDEDMLRQSFEQFGAIIDVQIMWNTKMRGKGKKINREFGFLSFSTPNEAATAIRWMHGAVIEGLTKDSDGLTVQYEAQGTSGKGAAAQAHAAAAALGAHAGLLQQQLQLQQHLQAQALAHRRQQQQQQQQPAAGLSLSGSLPPASLVGLQALPRQHDGRVPPPQQQQAAMAAAAQQLIAAAAAAAAAPTSAAPTLI</sequence>
<dbReference type="SMART" id="SM00360">
    <property type="entry name" value="RRM"/>
    <property type="match status" value="1"/>
</dbReference>
<gene>
    <name evidence="5" type="ORF">MNEG_9818</name>
</gene>
<feature type="compositionally biased region" description="Gly residues" evidence="3">
    <location>
        <begin position="111"/>
        <end position="120"/>
    </location>
</feature>
<reference evidence="5 6" key="1">
    <citation type="journal article" date="2013" name="BMC Genomics">
        <title>Reconstruction of the lipid metabolism for the microalga Monoraphidium neglectum from its genome sequence reveals characteristics suitable for biofuel production.</title>
        <authorList>
            <person name="Bogen C."/>
            <person name="Al-Dilaimi A."/>
            <person name="Albersmeier A."/>
            <person name="Wichmann J."/>
            <person name="Grundmann M."/>
            <person name="Rupp O."/>
            <person name="Lauersen K.J."/>
            <person name="Blifernez-Klassen O."/>
            <person name="Kalinowski J."/>
            <person name="Goesmann A."/>
            <person name="Mussgnug J.H."/>
            <person name="Kruse O."/>
        </authorList>
    </citation>
    <scope>NUCLEOTIDE SEQUENCE [LARGE SCALE GENOMIC DNA]</scope>
    <source>
        <strain evidence="5 6">SAG 48.87</strain>
    </source>
</reference>
<organism evidence="5 6">
    <name type="scientific">Monoraphidium neglectum</name>
    <dbReference type="NCBI Taxonomy" id="145388"/>
    <lineage>
        <taxon>Eukaryota</taxon>
        <taxon>Viridiplantae</taxon>
        <taxon>Chlorophyta</taxon>
        <taxon>core chlorophytes</taxon>
        <taxon>Chlorophyceae</taxon>
        <taxon>CS clade</taxon>
        <taxon>Sphaeropleales</taxon>
        <taxon>Selenastraceae</taxon>
        <taxon>Monoraphidium</taxon>
    </lineage>
</organism>
<dbReference type="OrthoDB" id="550053at2759"/>
<dbReference type="InterPro" id="IPR012677">
    <property type="entry name" value="Nucleotide-bd_a/b_plait_sf"/>
</dbReference>
<feature type="compositionally biased region" description="Low complexity" evidence="3">
    <location>
        <begin position="144"/>
        <end position="153"/>
    </location>
</feature>
<dbReference type="InterPro" id="IPR035979">
    <property type="entry name" value="RBD_domain_sf"/>
</dbReference>